<gene>
    <name evidence="2" type="ORF">N7476_010697</name>
</gene>
<evidence type="ECO:0000313" key="3">
    <source>
        <dbReference type="Proteomes" id="UP001147746"/>
    </source>
</evidence>
<keyword evidence="3" id="KW-1185">Reference proteome</keyword>
<reference evidence="2" key="1">
    <citation type="submission" date="2022-12" db="EMBL/GenBank/DDBJ databases">
        <authorList>
            <person name="Petersen C."/>
        </authorList>
    </citation>
    <scope>NUCLEOTIDE SEQUENCE</scope>
    <source>
        <strain evidence="2">IBT 21472</strain>
    </source>
</reference>
<dbReference type="PANTHER" id="PTHR43591">
    <property type="entry name" value="METHYLTRANSFERASE"/>
    <property type="match status" value="1"/>
</dbReference>
<sequence>MQVYTNDHSSSVLQTHKWRTLANSSPHLLPHILPAMKILDIGCGPGSITLDFARHVPRGHVIGLEYVSDPLPAARTLAREQGISNVEFMEGDIHSLPFPDESFDIVHVHQVLQHIADPVRGLKEMRRVVKKGGIVSARESAGMEWHPANEGILKWKEISGKMGKARGGNPHPGARIHVWAMEAGFEESMVKRSTGSWCFSSPAERRYWGGSMMERAKSSGFSKGAVEGGFASEKDLEVIANGWGRFVEEKDGWFGLLHGEVLCWK</sequence>
<proteinExistence type="predicted"/>
<dbReference type="EMBL" id="JAPZBO010000010">
    <property type="protein sequence ID" value="KAJ5299140.1"/>
    <property type="molecule type" value="Genomic_DNA"/>
</dbReference>
<dbReference type="InterPro" id="IPR029063">
    <property type="entry name" value="SAM-dependent_MTases_sf"/>
</dbReference>
<dbReference type="GO" id="GO:0008168">
    <property type="term" value="F:methyltransferase activity"/>
    <property type="evidence" value="ECO:0007669"/>
    <property type="project" value="TreeGrafter"/>
</dbReference>
<dbReference type="InterPro" id="IPR025714">
    <property type="entry name" value="Methyltranfer_dom"/>
</dbReference>
<dbReference type="Proteomes" id="UP001147746">
    <property type="component" value="Unassembled WGS sequence"/>
</dbReference>
<comment type="caution">
    <text evidence="2">The sequence shown here is derived from an EMBL/GenBank/DDBJ whole genome shotgun (WGS) entry which is preliminary data.</text>
</comment>
<feature type="domain" description="Methyltransferase" evidence="1">
    <location>
        <begin position="34"/>
        <end position="147"/>
    </location>
</feature>
<evidence type="ECO:0000313" key="2">
    <source>
        <dbReference type="EMBL" id="KAJ5299140.1"/>
    </source>
</evidence>
<protein>
    <recommendedName>
        <fullName evidence="1">Methyltransferase domain-containing protein</fullName>
    </recommendedName>
</protein>
<name>A0A9W9KTU4_9EURO</name>
<reference evidence="2" key="2">
    <citation type="journal article" date="2023" name="IMA Fungus">
        <title>Comparative genomic study of the Penicillium genus elucidates a diverse pangenome and 15 lateral gene transfer events.</title>
        <authorList>
            <person name="Petersen C."/>
            <person name="Sorensen T."/>
            <person name="Nielsen M.R."/>
            <person name="Sondergaard T.E."/>
            <person name="Sorensen J.L."/>
            <person name="Fitzpatrick D.A."/>
            <person name="Frisvad J.C."/>
            <person name="Nielsen K.L."/>
        </authorList>
    </citation>
    <scope>NUCLEOTIDE SEQUENCE</scope>
    <source>
        <strain evidence="2">IBT 21472</strain>
    </source>
</reference>
<organism evidence="2 3">
    <name type="scientific">Penicillium atrosanguineum</name>
    <dbReference type="NCBI Taxonomy" id="1132637"/>
    <lineage>
        <taxon>Eukaryota</taxon>
        <taxon>Fungi</taxon>
        <taxon>Dikarya</taxon>
        <taxon>Ascomycota</taxon>
        <taxon>Pezizomycotina</taxon>
        <taxon>Eurotiomycetes</taxon>
        <taxon>Eurotiomycetidae</taxon>
        <taxon>Eurotiales</taxon>
        <taxon>Aspergillaceae</taxon>
        <taxon>Penicillium</taxon>
    </lineage>
</organism>
<dbReference type="Pfam" id="PF13847">
    <property type="entry name" value="Methyltransf_31"/>
    <property type="match status" value="1"/>
</dbReference>
<dbReference type="OrthoDB" id="10017101at2759"/>
<dbReference type="CDD" id="cd02440">
    <property type="entry name" value="AdoMet_MTases"/>
    <property type="match status" value="1"/>
</dbReference>
<accession>A0A9W9KTU4</accession>
<evidence type="ECO:0000259" key="1">
    <source>
        <dbReference type="Pfam" id="PF13847"/>
    </source>
</evidence>
<dbReference type="SUPFAM" id="SSF53335">
    <property type="entry name" value="S-adenosyl-L-methionine-dependent methyltransferases"/>
    <property type="match status" value="1"/>
</dbReference>
<dbReference type="PANTHER" id="PTHR43591:SF24">
    <property type="entry name" value="2-METHOXY-6-POLYPRENYL-1,4-BENZOQUINOL METHYLASE, MITOCHONDRIAL"/>
    <property type="match status" value="1"/>
</dbReference>
<dbReference type="Gene3D" id="3.40.50.150">
    <property type="entry name" value="Vaccinia Virus protein VP39"/>
    <property type="match status" value="1"/>
</dbReference>
<dbReference type="AlphaFoldDB" id="A0A9W9KTU4"/>